<sequence length="112" mass="12947">MFKVTHVKKSTNLREEERWIKPLPQKTNMEDKIAFLNSELVDVPHREKKREVEILASKEAENKKYATLQAQFTFLFESGNILPLCPASSDDGADKEGDENDKVIRRVMVIRS</sequence>
<proteinExistence type="predicted"/>
<comment type="caution">
    <text evidence="1">The sequence shown here is derived from an EMBL/GenBank/DDBJ whole genome shotgun (WGS) entry which is preliminary data.</text>
</comment>
<gene>
    <name evidence="1" type="ORF">EJD97_017683</name>
</gene>
<accession>A0A6N2B524</accession>
<feature type="non-terminal residue" evidence="1">
    <location>
        <position position="112"/>
    </location>
</feature>
<reference evidence="1" key="1">
    <citation type="submission" date="2019-05" db="EMBL/GenBank/DDBJ databases">
        <title>The de novo reference genome and transcriptome assemblies of the wild tomato species Solanum chilense.</title>
        <authorList>
            <person name="Stam R."/>
            <person name="Nosenko T."/>
            <person name="Hoerger A.C."/>
            <person name="Stephan W."/>
            <person name="Seidel M.A."/>
            <person name="Kuhn J.M.M."/>
            <person name="Haberer G."/>
            <person name="Tellier A."/>
        </authorList>
    </citation>
    <scope>NUCLEOTIDE SEQUENCE</scope>
    <source>
        <tissue evidence="1">Mature leaves</tissue>
    </source>
</reference>
<evidence type="ECO:0000313" key="1">
    <source>
        <dbReference type="EMBL" id="TMW89080.1"/>
    </source>
</evidence>
<protein>
    <submittedName>
        <fullName evidence="1">Uncharacterized protein</fullName>
    </submittedName>
</protein>
<dbReference type="EMBL" id="RXGB01004721">
    <property type="protein sequence ID" value="TMW89080.1"/>
    <property type="molecule type" value="Genomic_DNA"/>
</dbReference>
<dbReference type="AlphaFoldDB" id="A0A6N2B524"/>
<name>A0A6N2B524_SOLCI</name>
<organism evidence="1">
    <name type="scientific">Solanum chilense</name>
    <name type="common">Tomato</name>
    <name type="synonym">Lycopersicon chilense</name>
    <dbReference type="NCBI Taxonomy" id="4083"/>
    <lineage>
        <taxon>Eukaryota</taxon>
        <taxon>Viridiplantae</taxon>
        <taxon>Streptophyta</taxon>
        <taxon>Embryophyta</taxon>
        <taxon>Tracheophyta</taxon>
        <taxon>Spermatophyta</taxon>
        <taxon>Magnoliopsida</taxon>
        <taxon>eudicotyledons</taxon>
        <taxon>Gunneridae</taxon>
        <taxon>Pentapetalae</taxon>
        <taxon>asterids</taxon>
        <taxon>lamiids</taxon>
        <taxon>Solanales</taxon>
        <taxon>Solanaceae</taxon>
        <taxon>Solanoideae</taxon>
        <taxon>Solaneae</taxon>
        <taxon>Solanum</taxon>
        <taxon>Solanum subgen. Lycopersicon</taxon>
    </lineage>
</organism>